<evidence type="ECO:0000313" key="1">
    <source>
        <dbReference type="EMBL" id="SVD90292.1"/>
    </source>
</evidence>
<gene>
    <name evidence="1" type="ORF">METZ01_LOCUS443146</name>
</gene>
<organism evidence="1">
    <name type="scientific">marine metagenome</name>
    <dbReference type="NCBI Taxonomy" id="408172"/>
    <lineage>
        <taxon>unclassified sequences</taxon>
        <taxon>metagenomes</taxon>
        <taxon>ecological metagenomes</taxon>
    </lineage>
</organism>
<dbReference type="AlphaFoldDB" id="A0A382Z470"/>
<accession>A0A382Z470</accession>
<proteinExistence type="predicted"/>
<reference evidence="1" key="1">
    <citation type="submission" date="2018-05" db="EMBL/GenBank/DDBJ databases">
        <authorList>
            <person name="Lanie J.A."/>
            <person name="Ng W.-L."/>
            <person name="Kazmierczak K.M."/>
            <person name="Andrzejewski T.M."/>
            <person name="Davidsen T.M."/>
            <person name="Wayne K.J."/>
            <person name="Tettelin H."/>
            <person name="Glass J.I."/>
            <person name="Rusch D."/>
            <person name="Podicherti R."/>
            <person name="Tsui H.-C.T."/>
            <person name="Winkler M.E."/>
        </authorList>
    </citation>
    <scope>NUCLEOTIDE SEQUENCE</scope>
</reference>
<sequence length="148" mass="17623">MAKLSSVLKNVPIDMMWELRKYHTPNAHQEIRWRARQPIKGKSVDWCGNLKFEDAKSADLYAYERDKGKLYSDHWSDLYDTLTKLKGVHESLEFSYAILKHTNEHTLSIYRELYNRVYSNHVTNRWSRILQKVTDYLFILKARANDAN</sequence>
<protein>
    <submittedName>
        <fullName evidence="1">Uncharacterized protein</fullName>
    </submittedName>
</protein>
<dbReference type="EMBL" id="UINC01180879">
    <property type="protein sequence ID" value="SVD90292.1"/>
    <property type="molecule type" value="Genomic_DNA"/>
</dbReference>
<name>A0A382Z470_9ZZZZ</name>